<evidence type="ECO:0000313" key="2">
    <source>
        <dbReference type="Proteomes" id="UP001458880"/>
    </source>
</evidence>
<dbReference type="AlphaFoldDB" id="A0AAW1KR95"/>
<proteinExistence type="predicted"/>
<organism evidence="1 2">
    <name type="scientific">Popillia japonica</name>
    <name type="common">Japanese beetle</name>
    <dbReference type="NCBI Taxonomy" id="7064"/>
    <lineage>
        <taxon>Eukaryota</taxon>
        <taxon>Metazoa</taxon>
        <taxon>Ecdysozoa</taxon>
        <taxon>Arthropoda</taxon>
        <taxon>Hexapoda</taxon>
        <taxon>Insecta</taxon>
        <taxon>Pterygota</taxon>
        <taxon>Neoptera</taxon>
        <taxon>Endopterygota</taxon>
        <taxon>Coleoptera</taxon>
        <taxon>Polyphaga</taxon>
        <taxon>Scarabaeiformia</taxon>
        <taxon>Scarabaeidae</taxon>
        <taxon>Rutelinae</taxon>
        <taxon>Popillia</taxon>
    </lineage>
</organism>
<accession>A0AAW1KR95</accession>
<gene>
    <name evidence="1" type="ORF">QE152_g19823</name>
</gene>
<dbReference type="EMBL" id="JASPKY010000191">
    <property type="protein sequence ID" value="KAK9722124.1"/>
    <property type="molecule type" value="Genomic_DNA"/>
</dbReference>
<reference evidence="1 2" key="1">
    <citation type="journal article" date="2024" name="BMC Genomics">
        <title>De novo assembly and annotation of Popillia japonica's genome with initial clues to its potential as an invasive pest.</title>
        <authorList>
            <person name="Cucini C."/>
            <person name="Boschi S."/>
            <person name="Funari R."/>
            <person name="Cardaioli E."/>
            <person name="Iannotti N."/>
            <person name="Marturano G."/>
            <person name="Paoli F."/>
            <person name="Bruttini M."/>
            <person name="Carapelli A."/>
            <person name="Frati F."/>
            <person name="Nardi F."/>
        </authorList>
    </citation>
    <scope>NUCLEOTIDE SEQUENCE [LARGE SCALE GENOMIC DNA]</scope>
    <source>
        <strain evidence="1">DMR45628</strain>
    </source>
</reference>
<evidence type="ECO:0000313" key="1">
    <source>
        <dbReference type="EMBL" id="KAK9722124.1"/>
    </source>
</evidence>
<keyword evidence="2" id="KW-1185">Reference proteome</keyword>
<protein>
    <submittedName>
        <fullName evidence="1">Uncharacterized protein</fullName>
    </submittedName>
</protein>
<sequence length="104" mass="11648">MRSCSCSIKGPTAQTLGARDSRNHRAVNTNIKYVVEPHDDFFIKYVVEPHDDFFVAKYNNLGITVPLTRISSTSLSLTTISLLPNTITWDLEGLMLSEMGEEID</sequence>
<name>A0AAW1KR95_POPJA</name>
<dbReference type="Proteomes" id="UP001458880">
    <property type="component" value="Unassembled WGS sequence"/>
</dbReference>
<comment type="caution">
    <text evidence="1">The sequence shown here is derived from an EMBL/GenBank/DDBJ whole genome shotgun (WGS) entry which is preliminary data.</text>
</comment>